<accession>A0A8J2SKE8</accession>
<feature type="compositionally biased region" description="Basic residues" evidence="1">
    <location>
        <begin position="73"/>
        <end position="90"/>
    </location>
</feature>
<gene>
    <name evidence="2" type="ORF">PECAL_2P11380</name>
</gene>
<name>A0A8J2SKE8_9STRA</name>
<feature type="non-terminal residue" evidence="2">
    <location>
        <position position="1"/>
    </location>
</feature>
<keyword evidence="3" id="KW-1185">Reference proteome</keyword>
<feature type="region of interest" description="Disordered" evidence="1">
    <location>
        <begin position="166"/>
        <end position="194"/>
    </location>
</feature>
<comment type="caution">
    <text evidence="2">The sequence shown here is derived from an EMBL/GenBank/DDBJ whole genome shotgun (WGS) entry which is preliminary data.</text>
</comment>
<organism evidence="2 3">
    <name type="scientific">Pelagomonas calceolata</name>
    <dbReference type="NCBI Taxonomy" id="35677"/>
    <lineage>
        <taxon>Eukaryota</taxon>
        <taxon>Sar</taxon>
        <taxon>Stramenopiles</taxon>
        <taxon>Ochrophyta</taxon>
        <taxon>Pelagophyceae</taxon>
        <taxon>Pelagomonadales</taxon>
        <taxon>Pelagomonadaceae</taxon>
        <taxon>Pelagomonas</taxon>
    </lineage>
</organism>
<feature type="region of interest" description="Disordered" evidence="1">
    <location>
        <begin position="53"/>
        <end position="153"/>
    </location>
</feature>
<proteinExistence type="predicted"/>
<dbReference type="EMBL" id="CAKKNE010000002">
    <property type="protein sequence ID" value="CAH0368089.1"/>
    <property type="molecule type" value="Genomic_DNA"/>
</dbReference>
<feature type="non-terminal residue" evidence="2">
    <location>
        <position position="229"/>
    </location>
</feature>
<dbReference type="AlphaFoldDB" id="A0A8J2SKE8"/>
<evidence type="ECO:0000256" key="1">
    <source>
        <dbReference type="SAM" id="MobiDB-lite"/>
    </source>
</evidence>
<feature type="compositionally biased region" description="Basic and acidic residues" evidence="1">
    <location>
        <begin position="112"/>
        <end position="138"/>
    </location>
</feature>
<evidence type="ECO:0000313" key="2">
    <source>
        <dbReference type="EMBL" id="CAH0368089.1"/>
    </source>
</evidence>
<sequence>NAALRREVKIIVNSLVVQPWTLRLGPVVLVGVVLRRPSRVRREAVMDELPREVETRRGASRSEEARAGVAPRRERRRHRGRRGTRHRRAHGVVGSSGALRGDPIPRARVRPGLRDGAEARRLREPTRARQRAPRHDQVQDAGRLTRNKGKLPKRNEMRGHEFSAGVHSRVPGHVPAHDERRPRAGAGASKVAPVQQLRQLRARRPGLLDSLATPALIHAQVLQATIHKS</sequence>
<reference evidence="2" key="1">
    <citation type="submission" date="2021-11" db="EMBL/GenBank/DDBJ databases">
        <authorList>
            <consortium name="Genoscope - CEA"/>
            <person name="William W."/>
        </authorList>
    </citation>
    <scope>NUCLEOTIDE SEQUENCE</scope>
</reference>
<feature type="compositionally biased region" description="Basic and acidic residues" evidence="1">
    <location>
        <begin position="53"/>
        <end position="66"/>
    </location>
</feature>
<evidence type="ECO:0000313" key="3">
    <source>
        <dbReference type="Proteomes" id="UP000789595"/>
    </source>
</evidence>
<dbReference type="Proteomes" id="UP000789595">
    <property type="component" value="Unassembled WGS sequence"/>
</dbReference>
<protein>
    <submittedName>
        <fullName evidence="2">Uncharacterized protein</fullName>
    </submittedName>
</protein>